<evidence type="ECO:0000256" key="1">
    <source>
        <dbReference type="ARBA" id="ARBA00004953"/>
    </source>
</evidence>
<dbReference type="EMBL" id="SGJP01000027">
    <property type="protein sequence ID" value="NFA61222.1"/>
    <property type="molecule type" value="Genomic_DNA"/>
</dbReference>
<dbReference type="InterPro" id="IPR003723">
    <property type="entry name" value="Precorrin-6x_reduct"/>
</dbReference>
<dbReference type="UniPathway" id="UPA00148"/>
<dbReference type="PANTHER" id="PTHR36925:SF1">
    <property type="entry name" value="COBALT-PRECORRIN-6A REDUCTASE"/>
    <property type="match status" value="1"/>
</dbReference>
<protein>
    <submittedName>
        <fullName evidence="4">Cobalt-precorrin-6A reductase</fullName>
        <ecNumber evidence="4">1.3.1.106</ecNumber>
    </submittedName>
</protein>
<dbReference type="Proteomes" id="UP000473089">
    <property type="component" value="Unassembled WGS sequence"/>
</dbReference>
<dbReference type="EC" id="1.3.1.106" evidence="4"/>
<proteinExistence type="predicted"/>
<name>A0A6M0T333_CLOBO</name>
<organism evidence="4 5">
    <name type="scientific">Clostridium botulinum</name>
    <dbReference type="NCBI Taxonomy" id="1491"/>
    <lineage>
        <taxon>Bacteria</taxon>
        <taxon>Bacillati</taxon>
        <taxon>Bacillota</taxon>
        <taxon>Clostridia</taxon>
        <taxon>Eubacteriales</taxon>
        <taxon>Clostridiaceae</taxon>
        <taxon>Clostridium</taxon>
    </lineage>
</organism>
<evidence type="ECO:0000313" key="5">
    <source>
        <dbReference type="Proteomes" id="UP000473089"/>
    </source>
</evidence>
<evidence type="ECO:0000313" key="4">
    <source>
        <dbReference type="EMBL" id="NFA61222.1"/>
    </source>
</evidence>
<evidence type="ECO:0000256" key="3">
    <source>
        <dbReference type="ARBA" id="ARBA00023002"/>
    </source>
</evidence>
<comment type="caution">
    <text evidence="4">The sequence shown here is derived from an EMBL/GenBank/DDBJ whole genome shotgun (WGS) entry which is preliminary data.</text>
</comment>
<sequence length="255" mass="29062">MIALILGTSEGREILSLLNKFTDDILISTATTYGGEILKDYKYKKLNTKPLNKDDFHNMLKEDKVNILIDASHPYALEVTKNAREVSKDLGIKYIRYERPSSAAEFKGNEKVVFLENYRDLKDALKNIKGNVLNTSGSRNMGKILDLELENRIIHRVLPSVKVLEECFNLGVKVEDIMAIKGPISKELNKAFIKDYDAKALILKDSGPQGGTREKILACLECDIYSLVITRKKINYEREFHDIEELVDYIKSMIN</sequence>
<dbReference type="Pfam" id="PF02571">
    <property type="entry name" value="CbiJ"/>
    <property type="match status" value="1"/>
</dbReference>
<evidence type="ECO:0000256" key="2">
    <source>
        <dbReference type="ARBA" id="ARBA00022573"/>
    </source>
</evidence>
<dbReference type="NCBIfam" id="TIGR00715">
    <property type="entry name" value="precor6x_red"/>
    <property type="match status" value="1"/>
</dbReference>
<dbReference type="NCBIfam" id="NF005970">
    <property type="entry name" value="PRK08057.1-4"/>
    <property type="match status" value="1"/>
</dbReference>
<gene>
    <name evidence="4" type="ORF">EXM42_12715</name>
</gene>
<comment type="pathway">
    <text evidence="1">Cofactor biosynthesis; adenosylcobalamin biosynthesis.</text>
</comment>
<keyword evidence="2" id="KW-0169">Cobalamin biosynthesis</keyword>
<dbReference type="PROSITE" id="PS51014">
    <property type="entry name" value="COBK_CBIJ"/>
    <property type="match status" value="1"/>
</dbReference>
<dbReference type="GO" id="GO:0009236">
    <property type="term" value="P:cobalamin biosynthetic process"/>
    <property type="evidence" value="ECO:0007669"/>
    <property type="project" value="UniProtKB-UniPathway"/>
</dbReference>
<reference evidence="4 5" key="1">
    <citation type="submission" date="2019-02" db="EMBL/GenBank/DDBJ databases">
        <title>Genome sequencing of Clostridium botulinum clinical isolates.</title>
        <authorList>
            <person name="Brunt J."/>
            <person name="Van Vliet A.H.M."/>
            <person name="Stringer S.C."/>
            <person name="Grant K.A."/>
            <person name="Carter A.C."/>
            <person name="Peck M.W."/>
        </authorList>
    </citation>
    <scope>NUCLEOTIDE SEQUENCE [LARGE SCALE GENOMIC DNA]</scope>
    <source>
        <strain evidence="4 5">R1125/03</strain>
    </source>
</reference>
<dbReference type="PANTHER" id="PTHR36925">
    <property type="entry name" value="COBALT-PRECORRIN-6A REDUCTASE"/>
    <property type="match status" value="1"/>
</dbReference>
<dbReference type="AlphaFoldDB" id="A0A6M0T333"/>
<accession>A0A6M0T333</accession>
<dbReference type="GO" id="GO:0016994">
    <property type="term" value="F:precorrin-6A reductase activity"/>
    <property type="evidence" value="ECO:0007669"/>
    <property type="project" value="InterPro"/>
</dbReference>
<keyword evidence="3 4" id="KW-0560">Oxidoreductase</keyword>